<dbReference type="SUPFAM" id="SSF69318">
    <property type="entry name" value="Integrin alpha N-terminal domain"/>
    <property type="match status" value="1"/>
</dbReference>
<evidence type="ECO:0000256" key="1">
    <source>
        <dbReference type="ARBA" id="ARBA00022441"/>
    </source>
</evidence>
<feature type="transmembrane region" description="Helical" evidence="3">
    <location>
        <begin position="60"/>
        <end position="81"/>
    </location>
</feature>
<evidence type="ECO:0000256" key="2">
    <source>
        <dbReference type="ARBA" id="ARBA00022737"/>
    </source>
</evidence>
<dbReference type="InterPro" id="IPR028994">
    <property type="entry name" value="Integrin_alpha_N"/>
</dbReference>
<feature type="transmembrane region" description="Helical" evidence="3">
    <location>
        <begin position="22"/>
        <end position="48"/>
    </location>
</feature>
<comment type="caution">
    <text evidence="5">The sequence shown here is derived from an EMBL/GenBank/DDBJ whole genome shotgun (WGS) entry which is preliminary data.</text>
</comment>
<protein>
    <submittedName>
        <fullName evidence="5">T9SS type A sorting domain-containing protein</fullName>
    </submittedName>
</protein>
<dbReference type="SUPFAM" id="SSF117281">
    <property type="entry name" value="Kelch motif"/>
    <property type="match status" value="1"/>
</dbReference>
<gene>
    <name evidence="5" type="ORF">ENW73_04165</name>
</gene>
<dbReference type="PANTHER" id="PTHR24412">
    <property type="entry name" value="KELCH PROTEIN"/>
    <property type="match status" value="1"/>
</dbReference>
<feature type="domain" description="Secretion system C-terminal sorting" evidence="4">
    <location>
        <begin position="1186"/>
        <end position="1258"/>
    </location>
</feature>
<evidence type="ECO:0000256" key="3">
    <source>
        <dbReference type="SAM" id="Phobius"/>
    </source>
</evidence>
<proteinExistence type="predicted"/>
<reference evidence="5" key="1">
    <citation type="journal article" date="2020" name="mSystems">
        <title>Genome- and Community-Level Interaction Insights into Carbon Utilization and Element Cycling Functions of Hydrothermarchaeota in Hydrothermal Sediment.</title>
        <authorList>
            <person name="Zhou Z."/>
            <person name="Liu Y."/>
            <person name="Xu W."/>
            <person name="Pan J."/>
            <person name="Luo Z.H."/>
            <person name="Li M."/>
        </authorList>
    </citation>
    <scope>NUCLEOTIDE SEQUENCE [LARGE SCALE GENOMIC DNA]</scope>
    <source>
        <strain evidence="5">SpSt-876</strain>
    </source>
</reference>
<keyword evidence="2" id="KW-0677">Repeat</keyword>
<keyword evidence="3" id="KW-0472">Membrane</keyword>
<dbReference type="InterPro" id="IPR015915">
    <property type="entry name" value="Kelch-typ_b-propeller"/>
</dbReference>
<dbReference type="EMBL" id="DTLI01000108">
    <property type="protein sequence ID" value="HHS52045.1"/>
    <property type="molecule type" value="Genomic_DNA"/>
</dbReference>
<dbReference type="Pfam" id="PF18962">
    <property type="entry name" value="Por_Secre_tail"/>
    <property type="match status" value="1"/>
</dbReference>
<dbReference type="PANTHER" id="PTHR24412:SF441">
    <property type="entry name" value="KELCH-LIKE PROTEIN 28"/>
    <property type="match status" value="1"/>
</dbReference>
<accession>A0A7C6A8W6</accession>
<dbReference type="Gene3D" id="2.120.10.80">
    <property type="entry name" value="Kelch-type beta propeller"/>
    <property type="match status" value="1"/>
</dbReference>
<organism evidence="5">
    <name type="scientific">candidate division WOR-3 bacterium</name>
    <dbReference type="NCBI Taxonomy" id="2052148"/>
    <lineage>
        <taxon>Bacteria</taxon>
        <taxon>Bacteria division WOR-3</taxon>
    </lineage>
</organism>
<dbReference type="InterPro" id="IPR026444">
    <property type="entry name" value="Secre_tail"/>
</dbReference>
<sequence length="1260" mass="140130">MKTEQSGHFNLTNPIRVIDNTLFLALAILLFIRGIGQSALGGLASLFLKARLKPCPTNLLFNKILFFVVIISLFILFNFALAQNPIFPNPANWDTTRIYSQASGTLQKIAIGNKLKGVNDDTFRIATGQSPLNRNAIILTDTSSMPPMRWRADIPFTGDGNNGVVSVAIGDVDGDGINEIIFGQAGGNLKRVKWVSNSWNVAQIDSQGGQVYDIAIGDADNNGATDIIFARYNYVFRSYWTGSAWSTTQIWSGDGSLCHGVAIGDFDTIFTGNEIVVTTAGGRVVRIRWNGSSWDYYILYYNSICNFYDPAIADFDTSNLGNEIVFGNGNATINNGSVIELYGSGNNWQIRAIYTPTGTNEAHQNLAVGDVLDEHNGIEIVSIGIRGSAADSIRVLYGSGTNWNNQVIIAFPLVPTFGIAVGDVNKYRDYNQEIVFARNTILYEAEQRIPPGPNITDISHNPLIPLFNETVTVRAKILDSLTIIADSLYYAINNQSNWQSIPRSHLDSFYYYSILAQDTGTVVYYFLIAKNIKGGRSQSPIFSYSVALEHSIYQIQHTFGPSDTSPDNNRYVHTKGIVTGVFGRFFNIEEEPGSAWRGIHIRRPAISDTLPYLTIGDSISVLGRVGELANQTVLNVFYDSGGWVQRIGSNFPLPCTTFVPISQIAESLEGTLILIDTVRFKTSGIFQPNTVYWAYNFAETCSIPVFIRSETNIPNESIPNGYLLLTGCLNQYINQYQVMPRMVSDLNELPVDFGAEEILSPPETCNYGTSITPKVIIRNYQMTPVANLSVWLRIGNNYNNERFFSRLAPKPYDTIEFNPWSGNPGWQQIKAWTKLRNDRNPNNDTVIDSVYVQSASGGFWAERKNLPLGAGKNVKQGGALVYTRSDTLFAFKGNNTTEFYAYNTTTDTWIKKESLPLLALKPKRVKRGGALTYDKWNNKIYALKGNNSREFWQYDLSKDSWSYLGEVPSAQGKGVKGGSGLGACKIGQNIYLYFIKGSKTNEFYAYDVSTKTWRTDLKPIPLLPSGKPMKDGSCMVVGGDYIYCLKGGYNDFYAYSVDSDTWLIKKSLPLYSSIAQKKKKAKDGAGLCYDDTMNLVYCLKGGNTQEFWVYYPDLDTWVELETIPKGLSNKRVKSGGALTNADGLVFALKGNNTRELWCYTPKPEPHRVFQMSLFKPKPCPTEIITNPKGNTIKLKSDSNPRLINYDLYNVLGKKVKGGLLEAIQGSSFKLVDTKGLPSGVYILRINLDKTKITRKIIISR</sequence>
<keyword evidence="1" id="KW-0880">Kelch repeat</keyword>
<evidence type="ECO:0000259" key="4">
    <source>
        <dbReference type="Pfam" id="PF18962"/>
    </source>
</evidence>
<dbReference type="NCBIfam" id="TIGR04183">
    <property type="entry name" value="Por_Secre_tail"/>
    <property type="match status" value="1"/>
</dbReference>
<evidence type="ECO:0000313" key="5">
    <source>
        <dbReference type="EMBL" id="HHS52045.1"/>
    </source>
</evidence>
<keyword evidence="3" id="KW-1133">Transmembrane helix</keyword>
<dbReference type="AlphaFoldDB" id="A0A7C6A8W6"/>
<keyword evidence="3" id="KW-0812">Transmembrane</keyword>
<name>A0A7C6A8W6_UNCW3</name>